<proteinExistence type="inferred from homology"/>
<protein>
    <submittedName>
        <fullName evidence="5 6">Alpha-taxilin-like isoform X1</fullName>
    </submittedName>
</protein>
<evidence type="ECO:0000256" key="1">
    <source>
        <dbReference type="ARBA" id="ARBA00009550"/>
    </source>
</evidence>
<dbReference type="RefSeq" id="XP_032828759.1">
    <property type="nucleotide sequence ID" value="XM_032972868.1"/>
</dbReference>
<keyword evidence="4" id="KW-1185">Reference proteome</keyword>
<evidence type="ECO:0000313" key="6">
    <source>
        <dbReference type="RefSeq" id="XP_032828757.1"/>
    </source>
</evidence>
<evidence type="ECO:0000313" key="8">
    <source>
        <dbReference type="RefSeq" id="XP_032828759.1"/>
    </source>
</evidence>
<dbReference type="PANTHER" id="PTHR16127">
    <property type="entry name" value="TAXILIN"/>
    <property type="match status" value="1"/>
</dbReference>
<comment type="similarity">
    <text evidence="1">Belongs to the taxilin family.</text>
</comment>
<dbReference type="RefSeq" id="XP_032828758.1">
    <property type="nucleotide sequence ID" value="XM_032972867.1"/>
</dbReference>
<name>A0AAJ7U2Z5_PETMA</name>
<feature type="compositionally biased region" description="Polar residues" evidence="3">
    <location>
        <begin position="691"/>
        <end position="704"/>
    </location>
</feature>
<dbReference type="KEGG" id="pmrn:116953036"/>
<dbReference type="RefSeq" id="XP_032828757.1">
    <property type="nucleotide sequence ID" value="XM_032972866.1"/>
</dbReference>
<feature type="region of interest" description="Disordered" evidence="3">
    <location>
        <begin position="1"/>
        <end position="26"/>
    </location>
</feature>
<evidence type="ECO:0000256" key="3">
    <source>
        <dbReference type="SAM" id="MobiDB-lite"/>
    </source>
</evidence>
<keyword evidence="2" id="KW-0175">Coiled coil</keyword>
<feature type="compositionally biased region" description="Basic and acidic residues" evidence="3">
    <location>
        <begin position="197"/>
        <end position="206"/>
    </location>
</feature>
<feature type="compositionally biased region" description="Basic and acidic residues" evidence="3">
    <location>
        <begin position="107"/>
        <end position="132"/>
    </location>
</feature>
<sequence length="755" mass="82755">MNGCSSDDAGGDASSVHLAQPPPVPTKEMVVAPCAASGGCAVPPIPGEGEAEVSCGATDVPAALPSANERDFGNASTILAASNEVPTTVADDPASADNGDSNWVRAEQVREGEKQVGEKQEGEQRAGEEQVKENQVGVGDKQVGEEQGGMEEEEKQEEENQEEEEQEEEEQAEEEQAEEEQAEEEQAEEEQAGQEQAGEKQEEEKPVAASPAARLQGKTGGTKREERPAKESQGKGSGAADVSKGAEAPAKDGQQLSAAEKKKAKGLGKEITLLMQALNALSTPEEKLAALCTKYTQLLEEHRATQRQLKGLEKKHLAAARERDHLQTEHGKALLARSKLESLCRELQRHNRTLKEENLQRAREEEEKRREVTAHFQATLSEIQAQMGQHNERNARLKQENMELADKLKKLIEQYELREEHVNKVFRNKDLQQQLSDAKLQQTTELLEVSGEQHLKEKELLIKQVTETQRRCEHMKQQEIQLKQQLALYTEKFEEFQGTLSKSNEVFNTFRQEMEKMTKKIKKLEKETSVWRTRWESSNKALLDMVEEKTRQDREKEGLNAKVQKLEKLCRALQNERNELSKLQGPATGGEASSAAEANSAAADSADAAPDATSIAVATPSKETDLPNTPQPDPYSNPEANGDPKLVPTVGGKVGEPQQTVPAELAASEPKTCDPADNTDPSVPDCKADDSNLQTKPTDGQDNAATDELPQPCDPPTDQSIPRVEPVETAGLERQPEPGEIQTSSQPESGKAQTS</sequence>
<dbReference type="Pfam" id="PF09728">
    <property type="entry name" value="Taxilin"/>
    <property type="match status" value="1"/>
</dbReference>
<evidence type="ECO:0000313" key="4">
    <source>
        <dbReference type="Proteomes" id="UP001318040"/>
    </source>
</evidence>
<evidence type="ECO:0000313" key="7">
    <source>
        <dbReference type="RefSeq" id="XP_032828758.1"/>
    </source>
</evidence>
<reference evidence="5 6" key="1">
    <citation type="submission" date="2025-04" db="UniProtKB">
        <authorList>
            <consortium name="RefSeq"/>
        </authorList>
    </citation>
    <scope>IDENTIFICATION</scope>
    <source>
        <tissue evidence="5 6">Sperm</tissue>
    </source>
</reference>
<accession>A0AAJ7U2Z5</accession>
<feature type="coiled-coil region" evidence="2">
    <location>
        <begin position="295"/>
        <end position="418"/>
    </location>
</feature>
<dbReference type="PANTHER" id="PTHR16127:SF13">
    <property type="entry name" value="GH01188P"/>
    <property type="match status" value="1"/>
</dbReference>
<feature type="compositionally biased region" description="Polar residues" evidence="3">
    <location>
        <begin position="75"/>
        <end position="86"/>
    </location>
</feature>
<organism evidence="4 8">
    <name type="scientific">Petromyzon marinus</name>
    <name type="common">Sea lamprey</name>
    <dbReference type="NCBI Taxonomy" id="7757"/>
    <lineage>
        <taxon>Eukaryota</taxon>
        <taxon>Metazoa</taxon>
        <taxon>Chordata</taxon>
        <taxon>Craniata</taxon>
        <taxon>Vertebrata</taxon>
        <taxon>Cyclostomata</taxon>
        <taxon>Hyperoartia</taxon>
        <taxon>Petromyzontiformes</taxon>
        <taxon>Petromyzontidae</taxon>
        <taxon>Petromyzon</taxon>
    </lineage>
</organism>
<evidence type="ECO:0000256" key="2">
    <source>
        <dbReference type="SAM" id="Coils"/>
    </source>
</evidence>
<feature type="compositionally biased region" description="Polar residues" evidence="3">
    <location>
        <begin position="741"/>
        <end position="755"/>
    </location>
</feature>
<dbReference type="InterPro" id="IPR026183">
    <property type="entry name" value="Taxilin_fam"/>
</dbReference>
<feature type="region of interest" description="Disordered" evidence="3">
    <location>
        <begin position="75"/>
        <end position="264"/>
    </location>
</feature>
<feature type="compositionally biased region" description="Acidic residues" evidence="3">
    <location>
        <begin position="148"/>
        <end position="192"/>
    </location>
</feature>
<dbReference type="GeneID" id="116953036"/>
<dbReference type="AlphaFoldDB" id="A0AAJ7U2Z5"/>
<evidence type="ECO:0000313" key="5">
    <source>
        <dbReference type="RefSeq" id="XP_032828756.1"/>
    </source>
</evidence>
<dbReference type="RefSeq" id="XP_032828756.1">
    <property type="nucleotide sequence ID" value="XM_032972865.1"/>
</dbReference>
<feature type="region of interest" description="Disordered" evidence="3">
    <location>
        <begin position="580"/>
        <end position="755"/>
    </location>
</feature>
<gene>
    <name evidence="5 6 7 8" type="primary">LOC116953036</name>
</gene>
<dbReference type="GO" id="GO:0019905">
    <property type="term" value="F:syntaxin binding"/>
    <property type="evidence" value="ECO:0007669"/>
    <property type="project" value="InterPro"/>
</dbReference>
<feature type="compositionally biased region" description="Low complexity" evidence="3">
    <location>
        <begin position="592"/>
        <end position="618"/>
    </location>
</feature>
<feature type="compositionally biased region" description="Basic and acidic residues" evidence="3">
    <location>
        <begin position="222"/>
        <end position="233"/>
    </location>
</feature>
<dbReference type="Proteomes" id="UP001318040">
    <property type="component" value="Chromosome 49"/>
</dbReference>
<feature type="compositionally biased region" description="Low complexity" evidence="3">
    <location>
        <begin position="1"/>
        <end position="15"/>
    </location>
</feature>